<dbReference type="Proteomes" id="UP000307768">
    <property type="component" value="Unassembled WGS sequence"/>
</dbReference>
<reference evidence="3 4" key="1">
    <citation type="submission" date="2019-09" db="EMBL/GenBank/DDBJ databases">
        <title>Mumia zhuanghuii sp. nov. isolated from the intestinal contents of plateau pika (Ochotona curzoniae) in the Qinghai-Tibet plateau of China.</title>
        <authorList>
            <person name="Tian Z."/>
        </authorList>
    </citation>
    <scope>NUCLEOTIDE SEQUENCE [LARGE SCALE GENOMIC DNA]</scope>
    <source>
        <strain evidence="4">350</strain>
    </source>
</reference>
<name>A0A5Q6RXC0_9ACTN</name>
<dbReference type="Pfam" id="PF14155">
    <property type="entry name" value="DUF4307"/>
    <property type="match status" value="1"/>
</dbReference>
<evidence type="ECO:0000256" key="2">
    <source>
        <dbReference type="SAM" id="Phobius"/>
    </source>
</evidence>
<feature type="transmembrane region" description="Helical" evidence="2">
    <location>
        <begin position="53"/>
        <end position="72"/>
    </location>
</feature>
<evidence type="ECO:0000256" key="1">
    <source>
        <dbReference type="SAM" id="MobiDB-lite"/>
    </source>
</evidence>
<keyword evidence="2" id="KW-1133">Transmembrane helix</keyword>
<evidence type="ECO:0000313" key="4">
    <source>
        <dbReference type="Proteomes" id="UP000307768"/>
    </source>
</evidence>
<dbReference type="AlphaFoldDB" id="A0A5Q6RXC0"/>
<sequence length="162" mass="17337">MGVHVHQAQLVGHCHSSGRSRDSLRHNGVMPSTEPDLSTSRYGGRKPLSRRTWAIISAVGITLGVVAAWFVADYATSNRFDADVMAFDATSDHTISVTIRVNHSTGDPAECDVAAQAADHTYVGETTFAIPGTDGDDSIVTDVIATERRAVTAVVQECRLLD</sequence>
<accession>A0A5Q6RXC0</accession>
<dbReference type="EMBL" id="VDFQ02000003">
    <property type="protein sequence ID" value="KAA1422735.1"/>
    <property type="molecule type" value="Genomic_DNA"/>
</dbReference>
<protein>
    <submittedName>
        <fullName evidence="3">DUF4307 domain-containing protein</fullName>
    </submittedName>
</protein>
<dbReference type="OrthoDB" id="3747674at2"/>
<organism evidence="3 4">
    <name type="scientific">Mumia zhuanghuii</name>
    <dbReference type="NCBI Taxonomy" id="2585211"/>
    <lineage>
        <taxon>Bacteria</taxon>
        <taxon>Bacillati</taxon>
        <taxon>Actinomycetota</taxon>
        <taxon>Actinomycetes</taxon>
        <taxon>Propionibacteriales</taxon>
        <taxon>Nocardioidaceae</taxon>
        <taxon>Mumia</taxon>
    </lineage>
</organism>
<keyword evidence="2" id="KW-0472">Membrane</keyword>
<evidence type="ECO:0000313" key="3">
    <source>
        <dbReference type="EMBL" id="KAA1422735.1"/>
    </source>
</evidence>
<keyword evidence="2" id="KW-0812">Transmembrane</keyword>
<proteinExistence type="predicted"/>
<gene>
    <name evidence="3" type="ORF">FE697_011240</name>
</gene>
<dbReference type="InterPro" id="IPR025443">
    <property type="entry name" value="DUF4307"/>
</dbReference>
<comment type="caution">
    <text evidence="3">The sequence shown here is derived from an EMBL/GenBank/DDBJ whole genome shotgun (WGS) entry which is preliminary data.</text>
</comment>
<feature type="region of interest" description="Disordered" evidence="1">
    <location>
        <begin position="12"/>
        <end position="44"/>
    </location>
</feature>